<keyword evidence="9 10" id="KW-0106">Calcium</keyword>
<dbReference type="EMBL" id="BSXT01000795">
    <property type="protein sequence ID" value="GMF34116.1"/>
    <property type="molecule type" value="Genomic_DNA"/>
</dbReference>
<feature type="transmembrane region" description="Helical" evidence="11">
    <location>
        <begin position="562"/>
        <end position="583"/>
    </location>
</feature>
<feature type="binding site" evidence="9">
    <location>
        <position position="934"/>
    </location>
    <ligand>
        <name>Ca(2+)</name>
        <dbReference type="ChEBI" id="CHEBI:29108"/>
    </ligand>
</feature>
<feature type="transmembrane region" description="Helical" evidence="11">
    <location>
        <begin position="433"/>
        <end position="454"/>
    </location>
</feature>
<comment type="subcellular location">
    <subcellularLocation>
        <location evidence="1 10">Membrane</location>
        <topology evidence="1 10">Multi-pass membrane protein</topology>
    </subcellularLocation>
</comment>
<evidence type="ECO:0000256" key="1">
    <source>
        <dbReference type="ARBA" id="ARBA00004141"/>
    </source>
</evidence>
<dbReference type="PRINTS" id="PR00167">
    <property type="entry name" value="CACHANNEL"/>
</dbReference>
<evidence type="ECO:0000259" key="13">
    <source>
        <dbReference type="Pfam" id="PF16905"/>
    </source>
</evidence>
<feature type="transmembrane region" description="Helical" evidence="11">
    <location>
        <begin position="1070"/>
        <end position="1090"/>
    </location>
</feature>
<evidence type="ECO:0000256" key="4">
    <source>
        <dbReference type="ARBA" id="ARBA00022737"/>
    </source>
</evidence>
<evidence type="ECO:0000256" key="11">
    <source>
        <dbReference type="SAM" id="Phobius"/>
    </source>
</evidence>
<organism evidence="14 15">
    <name type="scientific">Phytophthora fragariaefolia</name>
    <dbReference type="NCBI Taxonomy" id="1490495"/>
    <lineage>
        <taxon>Eukaryota</taxon>
        <taxon>Sar</taxon>
        <taxon>Stramenopiles</taxon>
        <taxon>Oomycota</taxon>
        <taxon>Peronosporomycetes</taxon>
        <taxon>Peronosporales</taxon>
        <taxon>Peronosporaceae</taxon>
        <taxon>Phytophthora</taxon>
    </lineage>
</organism>
<dbReference type="PANTHER" id="PTHR10037:SF62">
    <property type="entry name" value="SODIUM CHANNEL PROTEIN 60E"/>
    <property type="match status" value="1"/>
</dbReference>
<feature type="transmembrane region" description="Helical" evidence="11">
    <location>
        <begin position="961"/>
        <end position="985"/>
    </location>
</feature>
<feature type="transmembrane region" description="Helical" evidence="11">
    <location>
        <begin position="687"/>
        <end position="705"/>
    </location>
</feature>
<feature type="transmembrane region" description="Helical" evidence="11">
    <location>
        <begin position="183"/>
        <end position="202"/>
    </location>
</feature>
<evidence type="ECO:0000259" key="12">
    <source>
        <dbReference type="Pfam" id="PF00520"/>
    </source>
</evidence>
<dbReference type="InterPro" id="IPR043203">
    <property type="entry name" value="VGCC_Ca_Na"/>
</dbReference>
<evidence type="ECO:0000256" key="5">
    <source>
        <dbReference type="ARBA" id="ARBA00022989"/>
    </source>
</evidence>
<dbReference type="Pfam" id="PF00520">
    <property type="entry name" value="Ion_trans"/>
    <property type="match status" value="4"/>
</dbReference>
<dbReference type="OrthoDB" id="431720at2759"/>
<feature type="domain" description="Voltage-dependent L-type calcium channel IQ-associated" evidence="13">
    <location>
        <begin position="1310"/>
        <end position="1345"/>
    </location>
</feature>
<reference evidence="14" key="1">
    <citation type="submission" date="2023-04" db="EMBL/GenBank/DDBJ databases">
        <title>Phytophthora fragariaefolia NBRC 109709.</title>
        <authorList>
            <person name="Ichikawa N."/>
            <person name="Sato H."/>
            <person name="Tonouchi N."/>
        </authorList>
    </citation>
    <scope>NUCLEOTIDE SEQUENCE</scope>
    <source>
        <strain evidence="14">NBRC 109709</strain>
    </source>
</reference>
<dbReference type="Gene3D" id="1.10.287.70">
    <property type="match status" value="3"/>
</dbReference>
<evidence type="ECO:0000256" key="9">
    <source>
        <dbReference type="PIRSR" id="PIRSR602077-1"/>
    </source>
</evidence>
<proteinExistence type="inferred from homology"/>
<gene>
    <name evidence="14" type="ORF">Pfra01_000867000</name>
</gene>
<feature type="transmembrane region" description="Helical" evidence="11">
    <location>
        <begin position="1160"/>
        <end position="1185"/>
    </location>
</feature>
<evidence type="ECO:0000256" key="2">
    <source>
        <dbReference type="ARBA" id="ARBA00022448"/>
    </source>
</evidence>
<keyword evidence="9" id="KW-0479">Metal-binding</keyword>
<feature type="domain" description="Ion transport" evidence="12">
    <location>
        <begin position="60"/>
        <end position="395"/>
    </location>
</feature>
<keyword evidence="15" id="KW-1185">Reference proteome</keyword>
<dbReference type="Proteomes" id="UP001165121">
    <property type="component" value="Unassembled WGS sequence"/>
</dbReference>
<protein>
    <submittedName>
        <fullName evidence="14">Unnamed protein product</fullName>
    </submittedName>
</protein>
<feature type="domain" description="Ion transport" evidence="12">
    <location>
        <begin position="1042"/>
        <end position="1293"/>
    </location>
</feature>
<evidence type="ECO:0000256" key="10">
    <source>
        <dbReference type="RuleBase" id="RU003808"/>
    </source>
</evidence>
<feature type="transmembrane region" description="Helical" evidence="11">
    <location>
        <begin position="1269"/>
        <end position="1292"/>
    </location>
</feature>
<feature type="transmembrane region" description="Helical" evidence="11">
    <location>
        <begin position="63"/>
        <end position="82"/>
    </location>
</feature>
<feature type="transmembrane region" description="Helical" evidence="11">
    <location>
        <begin position="1110"/>
        <end position="1139"/>
    </location>
</feature>
<dbReference type="GO" id="GO:0046872">
    <property type="term" value="F:metal ion binding"/>
    <property type="evidence" value="ECO:0007669"/>
    <property type="project" value="UniProtKB-KW"/>
</dbReference>
<keyword evidence="7 11" id="KW-0472">Membrane</keyword>
<keyword evidence="10" id="KW-0851">Voltage-gated channel</keyword>
<feature type="transmembrane region" description="Helical" evidence="11">
    <location>
        <begin position="725"/>
        <end position="746"/>
    </location>
</feature>
<keyword evidence="8" id="KW-0407">Ion channel</keyword>
<feature type="transmembrane region" description="Helical" evidence="11">
    <location>
        <begin position="1043"/>
        <end position="1063"/>
    </location>
</feature>
<dbReference type="GO" id="GO:0005245">
    <property type="term" value="F:voltage-gated calcium channel activity"/>
    <property type="evidence" value="ECO:0007669"/>
    <property type="project" value="InterPro"/>
</dbReference>
<feature type="transmembrane region" description="Helical" evidence="11">
    <location>
        <begin position="372"/>
        <end position="396"/>
    </location>
</feature>
<comment type="caution">
    <text evidence="14">The sequence shown here is derived from an EMBL/GenBank/DDBJ whole genome shotgun (WGS) entry which is preliminary data.</text>
</comment>
<comment type="similarity">
    <text evidence="10">Belongs to the calcium channel alpha-1 subunit (TC 1.A.1.11) family.</text>
</comment>
<dbReference type="InterPro" id="IPR031649">
    <property type="entry name" value="GPHH_dom"/>
</dbReference>
<feature type="transmembrane region" description="Helical" evidence="11">
    <location>
        <begin position="817"/>
        <end position="839"/>
    </location>
</feature>
<keyword evidence="4" id="KW-0677">Repeat</keyword>
<dbReference type="InterPro" id="IPR027359">
    <property type="entry name" value="Volt_channel_dom_sf"/>
</dbReference>
<keyword evidence="10" id="KW-0109">Calcium transport</keyword>
<sequence length="1406" mass="154981">MRAPAPEPIIEPPKRFFRVTIVAYSVIVGLSDFSVVDGGLNPASHGKKYQDGSLVDAYSQQNYIVQASSSVFTLLFFIECMLKVVAMGFQGEGSYQQDAWNVFEGIATLSWYVELAEATTSLICVNMFLFVASLVASAPAVPNISGARAVRVLQVFRVHSVTPGTKHLLAYLLKILQALKHTVGLQVFVLVIFGIVGVQLFGGTMSYRCRMTALPIKISVNDADQIVWPVSDDYIHRATTNLPVFQCIDAPLVDYGDSANGYSKESSPWRSARDCFWPVNNDDDLVCAGLGHPGNHKCSKGMTCGSDYDALGNPRFKSRKAMGFALHLPSLNWGIATFDNIGRALLTIFQSSTHEGWSDIMYMVMDSSQPTIGAIFFVAIIFASSLLMNLGLAAVFQQTRRDQTGRESATLEREGGSRKETPHHFNGLVSHKLFSGFILGASLVNTLVLALDHYPMPPMMDGNLEIVSFLVLCVYAVEMVIKLFALGLRQYSREKSNIFDAIVVILGILETLGSPPALLSNNPPRKGAISVLRSIRLFRVCKLASLQELLRRLVTTASIKSFALLICLFIYVYALVGIQVILLEDHDVNVQVNDLKHHDKMKEQVQKLPVMYITKVLPVSSANQEIKASQCIPLTNGEEKNDHSIPELSDKTDTSSIPRETIGKSLFMFAEHSNIRRVAGYISDHRYYESTVLVLIVISCFGAILDNPLADPTSGVVDFLNGLNGLLTAFFVLDIAIKIVKMGLILHRGSYLRSGWNILEWVIVGSSLLLLVSGHGSSLTFARSLGVFKSFSPLRVVSRCPRLKLVADTMIQTSPDIIKALAVWMLFLLIFSIVAVSYLKGALNACSGDVFSTLSDTQMDFLVAPKTWDISSDLQRSWFDNTVCNTTFPDTAYSTVTSEYVCTCWGADWGPVLPQNFDNIAAAMLTLLEISTMEGWADVMMAAIDSNGIGMQPVRDNNISWAVFFVVFMTIGSFLYMYLCVGVIISSINRMKAALSGDFWLISQQKRWFNTKSGCRVGPMCATEPPRKGDRKCLPIFVKSKGFALFIAACIIVNAFAMAAEYFGESTIQLSIISLINNICAAFIIIEAVLKISVFGWKYFKDPWNRYDCFVVVGTLLSVVVEVFTGGTAPLFAMIVRVFRVARILRLAKVGAFNQKLPSSLYIAIPGFSAIATLLLLVAITYSILGVQLFAKVALSDNIDSHANFQNFGKSFLFVVRAVTGEGWNKCMHDLAALGAGCVEDPGYDNSMCGFRNFNGCIPLNGCGSSIAYIFFFSLVYCVSYALLNLSIAIILEVLPLTQSNIEPEFTHTFWTKWAEIDPEATGFAKVSKMLVLINRLNPPLGMYGKPYHMPSTQATAVRRRIRPFPRHIASNDGRGTLISMVQKHVRYQAYSSSVVIVHSWTSKLS</sequence>
<evidence type="ECO:0000313" key="15">
    <source>
        <dbReference type="Proteomes" id="UP001165121"/>
    </source>
</evidence>
<feature type="transmembrane region" description="Helical" evidence="11">
    <location>
        <begin position="466"/>
        <end position="486"/>
    </location>
</feature>
<feature type="transmembrane region" description="Helical" evidence="11">
    <location>
        <begin position="498"/>
        <end position="518"/>
    </location>
</feature>
<dbReference type="Gene3D" id="1.20.120.350">
    <property type="entry name" value="Voltage-gated potassium channels. Chain C"/>
    <property type="match status" value="4"/>
</dbReference>
<evidence type="ECO:0000313" key="14">
    <source>
        <dbReference type="EMBL" id="GMF34116.1"/>
    </source>
</evidence>
<evidence type="ECO:0000256" key="7">
    <source>
        <dbReference type="ARBA" id="ARBA00023136"/>
    </source>
</evidence>
<dbReference type="InterPro" id="IPR005821">
    <property type="entry name" value="Ion_trans_dom"/>
</dbReference>
<dbReference type="PANTHER" id="PTHR10037">
    <property type="entry name" value="VOLTAGE-GATED CATION CHANNEL CALCIUM AND SODIUM"/>
    <property type="match status" value="1"/>
</dbReference>
<dbReference type="SUPFAM" id="SSF81324">
    <property type="entry name" value="Voltage-gated potassium channels"/>
    <property type="match status" value="4"/>
</dbReference>
<name>A0A9W6X9F3_9STRA</name>
<feature type="domain" description="Ion transport" evidence="12">
    <location>
        <begin position="685"/>
        <end position="993"/>
    </location>
</feature>
<keyword evidence="5 11" id="KW-1133">Transmembrane helix</keyword>
<feature type="transmembrane region" description="Helical" evidence="11">
    <location>
        <begin position="21"/>
        <end position="43"/>
    </location>
</feature>
<dbReference type="Pfam" id="PF16905">
    <property type="entry name" value="GPHH"/>
    <property type="match status" value="1"/>
</dbReference>
<feature type="domain" description="Ion transport" evidence="12">
    <location>
        <begin position="431"/>
        <end position="581"/>
    </location>
</feature>
<keyword evidence="6" id="KW-0406">Ion transport</keyword>
<accession>A0A9W6X9F3</accession>
<keyword evidence="3 11" id="KW-0812">Transmembrane</keyword>
<evidence type="ECO:0000256" key="6">
    <source>
        <dbReference type="ARBA" id="ARBA00023065"/>
    </source>
</evidence>
<dbReference type="GO" id="GO:0005891">
    <property type="term" value="C:voltage-gated calcium channel complex"/>
    <property type="evidence" value="ECO:0007669"/>
    <property type="project" value="InterPro"/>
</dbReference>
<dbReference type="GO" id="GO:0005248">
    <property type="term" value="F:voltage-gated sodium channel activity"/>
    <property type="evidence" value="ECO:0007669"/>
    <property type="project" value="TreeGrafter"/>
</dbReference>
<evidence type="ECO:0000256" key="8">
    <source>
        <dbReference type="ARBA" id="ARBA00023303"/>
    </source>
</evidence>
<keyword evidence="2" id="KW-0813">Transport</keyword>
<dbReference type="InterPro" id="IPR002077">
    <property type="entry name" value="VDCCAlpha1"/>
</dbReference>
<dbReference type="Gene3D" id="1.10.238.10">
    <property type="entry name" value="EF-hand"/>
    <property type="match status" value="1"/>
</dbReference>
<evidence type="ECO:0000256" key="3">
    <source>
        <dbReference type="ARBA" id="ARBA00022692"/>
    </source>
</evidence>
<keyword evidence="10" id="KW-0107">Calcium channel</keyword>
<dbReference type="GO" id="GO:0001518">
    <property type="term" value="C:voltage-gated sodium channel complex"/>
    <property type="evidence" value="ECO:0007669"/>
    <property type="project" value="TreeGrafter"/>
</dbReference>